<dbReference type="SUPFAM" id="SSF53474">
    <property type="entry name" value="alpha/beta-Hydrolases"/>
    <property type="match status" value="1"/>
</dbReference>
<feature type="domain" description="AB hydrolase-1" evidence="2">
    <location>
        <begin position="25"/>
        <end position="139"/>
    </location>
</feature>
<dbReference type="AlphaFoldDB" id="A0A7W7VY25"/>
<dbReference type="Pfam" id="PF12697">
    <property type="entry name" value="Abhydrolase_6"/>
    <property type="match status" value="1"/>
</dbReference>
<dbReference type="PANTHER" id="PTHR43798">
    <property type="entry name" value="MONOACYLGLYCEROL LIPASE"/>
    <property type="match status" value="1"/>
</dbReference>
<dbReference type="InterPro" id="IPR000073">
    <property type="entry name" value="AB_hydrolase_1"/>
</dbReference>
<sequence length="216" mass="22680">MAELLATSFDGTRITALDDGNGPTLLLVHGSGGDATSWDRVVRSLTDDFRVVRVHRRIYAPGARIAPTYSMALEAADILAIAGLLDRPPFLVGHSSGAVAALEAALRAPTAFVGLSLYEPPLPTRSLIGGVAAQHAQRALAAGDPGEAMRIQLRDIVQVPMEVIEFLLADLAAALPDARTVTLAGQGHAAHLTAPEALADTIRDSARRSFAEYAQS</sequence>
<comment type="caution">
    <text evidence="3">The sequence shown here is derived from an EMBL/GenBank/DDBJ whole genome shotgun (WGS) entry which is preliminary data.</text>
</comment>
<evidence type="ECO:0000313" key="4">
    <source>
        <dbReference type="Proteomes" id="UP000540506"/>
    </source>
</evidence>
<name>A0A7W7VY25_KITKI</name>
<organism evidence="3 4">
    <name type="scientific">Kitasatospora kifunensis</name>
    <name type="common">Streptomyces kifunensis</name>
    <dbReference type="NCBI Taxonomy" id="58351"/>
    <lineage>
        <taxon>Bacteria</taxon>
        <taxon>Bacillati</taxon>
        <taxon>Actinomycetota</taxon>
        <taxon>Actinomycetes</taxon>
        <taxon>Kitasatosporales</taxon>
        <taxon>Streptomycetaceae</taxon>
        <taxon>Kitasatospora</taxon>
    </lineage>
</organism>
<evidence type="ECO:0000259" key="2">
    <source>
        <dbReference type="Pfam" id="PF12697"/>
    </source>
</evidence>
<dbReference type="Proteomes" id="UP000540506">
    <property type="component" value="Unassembled WGS sequence"/>
</dbReference>
<evidence type="ECO:0000256" key="1">
    <source>
        <dbReference type="ARBA" id="ARBA00022801"/>
    </source>
</evidence>
<keyword evidence="4" id="KW-1185">Reference proteome</keyword>
<dbReference type="Gene3D" id="3.40.50.1820">
    <property type="entry name" value="alpha/beta hydrolase"/>
    <property type="match status" value="2"/>
</dbReference>
<gene>
    <name evidence="3" type="ORF">FHR34_006099</name>
</gene>
<dbReference type="GO" id="GO:0016787">
    <property type="term" value="F:hydrolase activity"/>
    <property type="evidence" value="ECO:0007669"/>
    <property type="project" value="UniProtKB-KW"/>
</dbReference>
<proteinExistence type="predicted"/>
<dbReference type="EMBL" id="JACHJV010000001">
    <property type="protein sequence ID" value="MBB4927106.1"/>
    <property type="molecule type" value="Genomic_DNA"/>
</dbReference>
<reference evidence="3 4" key="1">
    <citation type="submission" date="2020-08" db="EMBL/GenBank/DDBJ databases">
        <title>Sequencing the genomes of 1000 actinobacteria strains.</title>
        <authorList>
            <person name="Klenk H.-P."/>
        </authorList>
    </citation>
    <scope>NUCLEOTIDE SEQUENCE [LARGE SCALE GENOMIC DNA]</scope>
    <source>
        <strain evidence="3 4">DSM 41654</strain>
    </source>
</reference>
<dbReference type="PANTHER" id="PTHR43798:SF31">
    <property type="entry name" value="AB HYDROLASE SUPERFAMILY PROTEIN YCLE"/>
    <property type="match status" value="1"/>
</dbReference>
<dbReference type="InterPro" id="IPR050266">
    <property type="entry name" value="AB_hydrolase_sf"/>
</dbReference>
<evidence type="ECO:0000313" key="3">
    <source>
        <dbReference type="EMBL" id="MBB4927106.1"/>
    </source>
</evidence>
<dbReference type="GO" id="GO:0016020">
    <property type="term" value="C:membrane"/>
    <property type="evidence" value="ECO:0007669"/>
    <property type="project" value="TreeGrafter"/>
</dbReference>
<accession>A0A7W7VY25</accession>
<dbReference type="RefSeq" id="WP_184941063.1">
    <property type="nucleotide sequence ID" value="NZ_JACHJV010000001.1"/>
</dbReference>
<keyword evidence="1" id="KW-0378">Hydrolase</keyword>
<protein>
    <submittedName>
        <fullName evidence="3">Pimeloyl-ACP methyl ester carboxylesterase</fullName>
    </submittedName>
</protein>
<dbReference type="InterPro" id="IPR029058">
    <property type="entry name" value="AB_hydrolase_fold"/>
</dbReference>